<accession>A0A060PRW9</accession>
<geneLocation type="plasmid" evidence="1 2">
    <name>p2</name>
</geneLocation>
<keyword evidence="1" id="KW-0614">Plasmid</keyword>
<reference evidence="1 2" key="2">
    <citation type="journal article" date="2018" name="Int. J. Syst. Evol. Microbiol.">
        <title>Burkholderia insecticola sp. nov., a gut symbiotic bacterium of the bean bug Riptortus pedestris.</title>
        <authorList>
            <person name="Takeshita K."/>
            <person name="Tamaki H."/>
            <person name="Ohbayashi T."/>
            <person name="Meng X.-Y."/>
            <person name="Sone T."/>
            <person name="Mitani Y."/>
            <person name="Peeters C."/>
            <person name="Kikuchi Y."/>
            <person name="Vandamme P."/>
        </authorList>
    </citation>
    <scope>NUCLEOTIDE SEQUENCE [LARGE SCALE GENOMIC DNA]</scope>
    <source>
        <strain evidence="1">RPE64</strain>
        <plasmid evidence="1 2">p2</plasmid>
    </source>
</reference>
<dbReference type="AlphaFoldDB" id="A0A060PRW9"/>
<evidence type="ECO:0000313" key="2">
    <source>
        <dbReference type="Proteomes" id="UP000013966"/>
    </source>
</evidence>
<dbReference type="Proteomes" id="UP000013966">
    <property type="component" value="Plasmid p2"/>
</dbReference>
<protein>
    <submittedName>
        <fullName evidence="1">Uncharacterized protein</fullName>
    </submittedName>
</protein>
<organism evidence="1 2">
    <name type="scientific">Caballeronia insecticola</name>
    <dbReference type="NCBI Taxonomy" id="758793"/>
    <lineage>
        <taxon>Bacteria</taxon>
        <taxon>Pseudomonadati</taxon>
        <taxon>Pseudomonadota</taxon>
        <taxon>Betaproteobacteria</taxon>
        <taxon>Burkholderiales</taxon>
        <taxon>Burkholderiaceae</taxon>
        <taxon>Caballeronia</taxon>
    </lineage>
</organism>
<gene>
    <name evidence="1" type="ORF">BRPE64_ECDS03030</name>
</gene>
<evidence type="ECO:0000313" key="1">
    <source>
        <dbReference type="EMBL" id="BAO94185.1"/>
    </source>
</evidence>
<sequence>MTSCGESIDNNGVRSKLLIRTCDASARLSSGVEDPARCALLA</sequence>
<dbReference type="HOGENOM" id="CLU_3248365_0_0_4"/>
<keyword evidence="2" id="KW-1185">Reference proteome</keyword>
<reference evidence="1 2" key="1">
    <citation type="journal article" date="2013" name="Genome Announc.">
        <title>Complete Genome Sequence of Burkholderia sp. Strain RPE64, Bacterial Symbiont of the Bean Bug Riptortus pedestris.</title>
        <authorList>
            <person name="Shibata T.F."/>
            <person name="Maeda T."/>
            <person name="Nikoh N."/>
            <person name="Yamaguchi K."/>
            <person name="Oshima K."/>
            <person name="Hattori M."/>
            <person name="Nishiyama T."/>
            <person name="Hasebe M."/>
            <person name="Fukatsu T."/>
            <person name="Kikuchi Y."/>
            <person name="Shigenobu S."/>
        </authorList>
    </citation>
    <scope>NUCLEOTIDE SEQUENCE [LARGE SCALE GENOMIC DNA]</scope>
    <source>
        <plasmid evidence="1 2">p2</plasmid>
    </source>
</reference>
<dbReference type="EMBL" id="AP013062">
    <property type="protein sequence ID" value="BAO94185.1"/>
    <property type="molecule type" value="Genomic_DNA"/>
</dbReference>
<name>A0A060PRW9_9BURK</name>
<dbReference type="KEGG" id="buo:BRPE64_ECDS03030"/>
<proteinExistence type="predicted"/>